<proteinExistence type="predicted"/>
<name>A0AAE0NLE0_9PEZI</name>
<comment type="caution">
    <text evidence="3">The sequence shown here is derived from an EMBL/GenBank/DDBJ whole genome shotgun (WGS) entry which is preliminary data.</text>
</comment>
<protein>
    <submittedName>
        <fullName evidence="3">Uncharacterized protein</fullName>
    </submittedName>
</protein>
<sequence>MAPSRQPREYRVESSWRVVEGGENDSFDTSILHDDEELIISSGSDPSQLTGSQPFSIGGSQPFSIGGSQDESIENFLSKAENDEQVILSTPFRPSVPQSVRYSSREARKHRDPEPEFYMPKVEVESPRRDGARQTRNSRAAPPSLPGLRRRRADSAGGPAKPDRRRGVSGSQQAPQSSLGERLSQSLPDALLDVLSWIFGLVGLAFRYAQKPLAILASLYLVFGGLIVLQNMATKSITASLSPICRVPGASWLDLPFCPDAAAKDGRSRERGPVEFDDLMHVQDRLEEAIEKSVQRASIPIEMKRSEAAIRDLRTLVKYSNLQSRNELTLEFDGLIDTVRATSRALQKFNSRVGSTVDWVISMSRWTSSHLDSSTSADDSSRGLLGDWASWLFAPFQPAVFTERIVLDRYVELASLVSERIASLIEEAETVLGRLKKAEDHLELIHDLVTTSQKSVQVRRDDILWTLWTLIGVNSRPLANLNGQLALLAQVGRQRSDAVHQINELVVELGKIEASLSDLRTSVAEPGLVRGRGVEVPLSVHIETINQGVERLEAARNRIRAAEDEQVKAVLARGNGDERLIDEA</sequence>
<feature type="compositionally biased region" description="Basic and acidic residues" evidence="2">
    <location>
        <begin position="103"/>
        <end position="114"/>
    </location>
</feature>
<evidence type="ECO:0000256" key="2">
    <source>
        <dbReference type="SAM" id="MobiDB-lite"/>
    </source>
</evidence>
<feature type="coiled-coil region" evidence="1">
    <location>
        <begin position="545"/>
        <end position="572"/>
    </location>
</feature>
<keyword evidence="1" id="KW-0175">Coiled coil</keyword>
<dbReference type="EMBL" id="JAULSN010000001">
    <property type="protein sequence ID" value="KAK3383687.1"/>
    <property type="molecule type" value="Genomic_DNA"/>
</dbReference>
<organism evidence="3 4">
    <name type="scientific">Lasiosphaeria ovina</name>
    <dbReference type="NCBI Taxonomy" id="92902"/>
    <lineage>
        <taxon>Eukaryota</taxon>
        <taxon>Fungi</taxon>
        <taxon>Dikarya</taxon>
        <taxon>Ascomycota</taxon>
        <taxon>Pezizomycotina</taxon>
        <taxon>Sordariomycetes</taxon>
        <taxon>Sordariomycetidae</taxon>
        <taxon>Sordariales</taxon>
        <taxon>Lasiosphaeriaceae</taxon>
        <taxon>Lasiosphaeria</taxon>
    </lineage>
</organism>
<reference evidence="3" key="2">
    <citation type="submission" date="2023-06" db="EMBL/GenBank/DDBJ databases">
        <authorList>
            <consortium name="Lawrence Berkeley National Laboratory"/>
            <person name="Haridas S."/>
            <person name="Hensen N."/>
            <person name="Bonometti L."/>
            <person name="Westerberg I."/>
            <person name="Brannstrom I.O."/>
            <person name="Guillou S."/>
            <person name="Cros-Aarteil S."/>
            <person name="Calhoun S."/>
            <person name="Kuo A."/>
            <person name="Mondo S."/>
            <person name="Pangilinan J."/>
            <person name="Riley R."/>
            <person name="Labutti K."/>
            <person name="Andreopoulos B."/>
            <person name="Lipzen A."/>
            <person name="Chen C."/>
            <person name="Yanf M."/>
            <person name="Daum C."/>
            <person name="Ng V."/>
            <person name="Clum A."/>
            <person name="Steindorff A."/>
            <person name="Ohm R."/>
            <person name="Martin F."/>
            <person name="Silar P."/>
            <person name="Natvig D."/>
            <person name="Lalanne C."/>
            <person name="Gautier V."/>
            <person name="Ament-Velasquez S.L."/>
            <person name="Kruys A."/>
            <person name="Hutchinson M.I."/>
            <person name="Powell A.J."/>
            <person name="Barry K."/>
            <person name="Miller A.N."/>
            <person name="Grigoriev I.V."/>
            <person name="Debuchy R."/>
            <person name="Gladieux P."/>
            <person name="Thoren M.H."/>
            <person name="Johannesson H."/>
        </authorList>
    </citation>
    <scope>NUCLEOTIDE SEQUENCE</scope>
    <source>
        <strain evidence="3">CBS 958.72</strain>
    </source>
</reference>
<feature type="compositionally biased region" description="Basic and acidic residues" evidence="2">
    <location>
        <begin position="122"/>
        <end position="133"/>
    </location>
</feature>
<evidence type="ECO:0000313" key="3">
    <source>
        <dbReference type="EMBL" id="KAK3383687.1"/>
    </source>
</evidence>
<evidence type="ECO:0000313" key="4">
    <source>
        <dbReference type="Proteomes" id="UP001287356"/>
    </source>
</evidence>
<keyword evidence="4" id="KW-1185">Reference proteome</keyword>
<feature type="region of interest" description="Disordered" evidence="2">
    <location>
        <begin position="87"/>
        <end position="182"/>
    </location>
</feature>
<gene>
    <name evidence="3" type="ORF">B0T24DRAFT_59468</name>
</gene>
<feature type="region of interest" description="Disordered" evidence="2">
    <location>
        <begin position="41"/>
        <end position="69"/>
    </location>
</feature>
<evidence type="ECO:0000256" key="1">
    <source>
        <dbReference type="SAM" id="Coils"/>
    </source>
</evidence>
<dbReference type="Proteomes" id="UP001287356">
    <property type="component" value="Unassembled WGS sequence"/>
</dbReference>
<dbReference type="AlphaFoldDB" id="A0AAE0NLE0"/>
<reference evidence="3" key="1">
    <citation type="journal article" date="2023" name="Mol. Phylogenet. Evol.">
        <title>Genome-scale phylogeny and comparative genomics of the fungal order Sordariales.</title>
        <authorList>
            <person name="Hensen N."/>
            <person name="Bonometti L."/>
            <person name="Westerberg I."/>
            <person name="Brannstrom I.O."/>
            <person name="Guillou S."/>
            <person name="Cros-Aarteil S."/>
            <person name="Calhoun S."/>
            <person name="Haridas S."/>
            <person name="Kuo A."/>
            <person name="Mondo S."/>
            <person name="Pangilinan J."/>
            <person name="Riley R."/>
            <person name="LaButti K."/>
            <person name="Andreopoulos B."/>
            <person name="Lipzen A."/>
            <person name="Chen C."/>
            <person name="Yan M."/>
            <person name="Daum C."/>
            <person name="Ng V."/>
            <person name="Clum A."/>
            <person name="Steindorff A."/>
            <person name="Ohm R.A."/>
            <person name="Martin F."/>
            <person name="Silar P."/>
            <person name="Natvig D.O."/>
            <person name="Lalanne C."/>
            <person name="Gautier V."/>
            <person name="Ament-Velasquez S.L."/>
            <person name="Kruys A."/>
            <person name="Hutchinson M.I."/>
            <person name="Powell A.J."/>
            <person name="Barry K."/>
            <person name="Miller A.N."/>
            <person name="Grigoriev I.V."/>
            <person name="Debuchy R."/>
            <person name="Gladieux P."/>
            <person name="Hiltunen Thoren M."/>
            <person name="Johannesson H."/>
        </authorList>
    </citation>
    <scope>NUCLEOTIDE SEQUENCE</scope>
    <source>
        <strain evidence="3">CBS 958.72</strain>
    </source>
</reference>
<feature type="compositionally biased region" description="Polar residues" evidence="2">
    <location>
        <begin position="169"/>
        <end position="182"/>
    </location>
</feature>
<accession>A0AAE0NLE0</accession>